<dbReference type="Proteomes" id="UP000830552">
    <property type="component" value="Chromosome"/>
</dbReference>
<organism evidence="1 2">
    <name type="scientific">Chryseobacterium nepalense</name>
    <dbReference type="NCBI Taxonomy" id="1854498"/>
    <lineage>
        <taxon>Bacteria</taxon>
        <taxon>Pseudomonadati</taxon>
        <taxon>Bacteroidota</taxon>
        <taxon>Flavobacteriia</taxon>
        <taxon>Flavobacteriales</taxon>
        <taxon>Weeksellaceae</taxon>
        <taxon>Chryseobacterium group</taxon>
        <taxon>Chryseobacterium</taxon>
    </lineage>
</organism>
<gene>
    <name evidence="1" type="ORF">M0D58_16865</name>
</gene>
<dbReference type="RefSeq" id="WP_248391895.1">
    <property type="nucleotide sequence ID" value="NZ_CP096203.1"/>
</dbReference>
<accession>A0ABY4K4J2</accession>
<evidence type="ECO:0000313" key="2">
    <source>
        <dbReference type="Proteomes" id="UP000830552"/>
    </source>
</evidence>
<evidence type="ECO:0000313" key="1">
    <source>
        <dbReference type="EMBL" id="UPQ75707.1"/>
    </source>
</evidence>
<proteinExistence type="predicted"/>
<reference evidence="1" key="1">
    <citation type="submission" date="2022-04" db="EMBL/GenBank/DDBJ databases">
        <title>Evolutionary, genomic, and biogeographic characterization of Chryseobacterium nepalense represented by a plastic-degrading bacterium AC3.</title>
        <authorList>
            <person name="Yin Z."/>
            <person name="Liu X."/>
            <person name="Wang D."/>
            <person name="Xie Z."/>
        </authorList>
    </citation>
    <scope>NUCLEOTIDE SEQUENCE</scope>
    <source>
        <strain evidence="1">AC3</strain>
    </source>
</reference>
<dbReference type="EMBL" id="CP096203">
    <property type="protein sequence ID" value="UPQ75707.1"/>
    <property type="molecule type" value="Genomic_DNA"/>
</dbReference>
<protein>
    <submittedName>
        <fullName evidence="1">Uncharacterized protein</fullName>
    </submittedName>
</protein>
<sequence>MISIILNDYKTFSDSVINKIEFYDKKNDSGEWIELSKIHLFSYNWSNDKFENIILTFENIEEFRFIKQRKMSSTVITDALLKYENGEIVFDFFPKQYSGSLLEIDPYSDFLIRCEKIYLEKI</sequence>
<keyword evidence="2" id="KW-1185">Reference proteome</keyword>
<name>A0ABY4K4J2_9FLAO</name>